<accession>A0A8J3JFF8</accession>
<evidence type="ECO:0000313" key="3">
    <source>
        <dbReference type="EMBL" id="GIF81659.1"/>
    </source>
</evidence>
<evidence type="ECO:0000256" key="1">
    <source>
        <dbReference type="SAM" id="MobiDB-lite"/>
    </source>
</evidence>
<dbReference type="Pfam" id="PF26136">
    <property type="entry name" value="SCO6045_C"/>
    <property type="match status" value="1"/>
</dbReference>
<dbReference type="InterPro" id="IPR058711">
    <property type="entry name" value="SCO6045-like_C"/>
</dbReference>
<name>A0A8J3JFF8_9ACTN</name>
<proteinExistence type="predicted"/>
<sequence length="176" mass="18948">MTGPARRPGPAGHTSSGGEARQPDPADQPGGLARRQEELVRSLVAGAVTPQGFDPGAVAATRDALLRKRAEEVARHWPRLAASAASHQGGWPAAFGAWASGRAPQGSLRDGWDYSRALPPRDPAAARELALRELLWAYDGLTAPKPRRGPALRLHAGELFVRWRGRALTRPLRRAR</sequence>
<keyword evidence="4" id="KW-1185">Reference proteome</keyword>
<reference evidence="3 4" key="1">
    <citation type="submission" date="2021-01" db="EMBL/GenBank/DDBJ databases">
        <title>Whole genome shotgun sequence of Catellatospora bangladeshensis NBRC 107357.</title>
        <authorList>
            <person name="Komaki H."/>
            <person name="Tamura T."/>
        </authorList>
    </citation>
    <scope>NUCLEOTIDE SEQUENCE [LARGE SCALE GENOMIC DNA]</scope>
    <source>
        <strain evidence="3 4">NBRC 107357</strain>
    </source>
</reference>
<evidence type="ECO:0000259" key="2">
    <source>
        <dbReference type="Pfam" id="PF26136"/>
    </source>
</evidence>
<dbReference type="RefSeq" id="WP_239125747.1">
    <property type="nucleotide sequence ID" value="NZ_BONF01000016.1"/>
</dbReference>
<evidence type="ECO:0000313" key="4">
    <source>
        <dbReference type="Proteomes" id="UP000601223"/>
    </source>
</evidence>
<feature type="region of interest" description="Disordered" evidence="1">
    <location>
        <begin position="1"/>
        <end position="36"/>
    </location>
</feature>
<gene>
    <name evidence="3" type="ORF">Cba03nite_30080</name>
</gene>
<dbReference type="AlphaFoldDB" id="A0A8J3JFF8"/>
<feature type="domain" description="SCO6045-like C-terminal" evidence="2">
    <location>
        <begin position="33"/>
        <end position="118"/>
    </location>
</feature>
<protein>
    <recommendedName>
        <fullName evidence="2">SCO6045-like C-terminal domain-containing protein</fullName>
    </recommendedName>
</protein>
<comment type="caution">
    <text evidence="3">The sequence shown here is derived from an EMBL/GenBank/DDBJ whole genome shotgun (WGS) entry which is preliminary data.</text>
</comment>
<dbReference type="EMBL" id="BONF01000016">
    <property type="protein sequence ID" value="GIF81659.1"/>
    <property type="molecule type" value="Genomic_DNA"/>
</dbReference>
<organism evidence="3 4">
    <name type="scientific">Catellatospora bangladeshensis</name>
    <dbReference type="NCBI Taxonomy" id="310355"/>
    <lineage>
        <taxon>Bacteria</taxon>
        <taxon>Bacillati</taxon>
        <taxon>Actinomycetota</taxon>
        <taxon>Actinomycetes</taxon>
        <taxon>Micromonosporales</taxon>
        <taxon>Micromonosporaceae</taxon>
        <taxon>Catellatospora</taxon>
    </lineage>
</organism>
<dbReference type="Proteomes" id="UP000601223">
    <property type="component" value="Unassembled WGS sequence"/>
</dbReference>